<sequence>MRAMAARLGFNFNLDLVRGLRVLSTKSVMFKCDTKHNALWGDAYNELSIGREAYDAIEHLSDTLVNDTSRSVAASLTKKHQRARENIKAGILYRKNFRGPPELSILTSRAREQIAHLSATSPSEWDAVSVSENFPISYRGAGLLLLKQRRNPRRFFRSLDAVVEYDTRSIKNWLTLIEVICTAQVGNHVKASESQIMQVLSSRLPDGLRWIGVENVLNKLAFADGNPALPHPPQTSVEAVNFVKSQHQAGYFQRIAESFYKPIETSSESVSLREQQVSVINKLIPLFKHMDFSVFTQPLMEDTSLTFRTVCRNWLCIDPEPLQLDRSRSPRTRSKVDCDFTKVFRYKRICT</sequence>
<reference evidence="1 2" key="1">
    <citation type="submission" date="2018-11" db="EMBL/GenBank/DDBJ databases">
        <authorList>
            <consortium name="Pathogen Informatics"/>
        </authorList>
    </citation>
    <scope>NUCLEOTIDE SEQUENCE [LARGE SCALE GENOMIC DNA]</scope>
</reference>
<keyword evidence="2" id="KW-1185">Reference proteome</keyword>
<accession>A0A3P7GF15</accession>
<gene>
    <name evidence="1" type="ORF">TTAC_LOCUS2493</name>
</gene>
<name>A0A3P7GF15_HYDTA</name>
<dbReference type="AlphaFoldDB" id="A0A3P7GF15"/>
<dbReference type="Proteomes" id="UP000274429">
    <property type="component" value="Unassembled WGS sequence"/>
</dbReference>
<evidence type="ECO:0000313" key="1">
    <source>
        <dbReference type="EMBL" id="VDM20205.1"/>
    </source>
</evidence>
<proteinExistence type="predicted"/>
<evidence type="ECO:0000313" key="2">
    <source>
        <dbReference type="Proteomes" id="UP000274429"/>
    </source>
</evidence>
<dbReference type="OrthoDB" id="6415470at2759"/>
<protein>
    <submittedName>
        <fullName evidence="1">Uncharacterized protein</fullName>
    </submittedName>
</protein>
<organism evidence="1 2">
    <name type="scientific">Hydatigena taeniaeformis</name>
    <name type="common">Feline tapeworm</name>
    <name type="synonym">Taenia taeniaeformis</name>
    <dbReference type="NCBI Taxonomy" id="6205"/>
    <lineage>
        <taxon>Eukaryota</taxon>
        <taxon>Metazoa</taxon>
        <taxon>Spiralia</taxon>
        <taxon>Lophotrochozoa</taxon>
        <taxon>Platyhelminthes</taxon>
        <taxon>Cestoda</taxon>
        <taxon>Eucestoda</taxon>
        <taxon>Cyclophyllidea</taxon>
        <taxon>Taeniidae</taxon>
        <taxon>Hydatigera</taxon>
    </lineage>
</organism>
<dbReference type="EMBL" id="UYWX01001139">
    <property type="protein sequence ID" value="VDM20205.1"/>
    <property type="molecule type" value="Genomic_DNA"/>
</dbReference>